<dbReference type="RefSeq" id="WP_136530353.1">
    <property type="nucleotide sequence ID" value="NZ_STGX01000010.1"/>
</dbReference>
<feature type="region of interest" description="Disordered" evidence="2">
    <location>
        <begin position="158"/>
        <end position="207"/>
    </location>
</feature>
<dbReference type="EMBL" id="STGX01000010">
    <property type="protein sequence ID" value="THV27547.1"/>
    <property type="molecule type" value="Genomic_DNA"/>
</dbReference>
<reference evidence="4 5" key="1">
    <citation type="journal article" date="2018" name="Int. J. Syst. Evol. Microbiol.">
        <title>Glycomyces paridis sp. nov., isolated from the medicinal plant Paris polyphylla.</title>
        <authorList>
            <person name="Fang X.M."/>
            <person name="Bai J.L."/>
            <person name="Su J."/>
            <person name="Zhao L.L."/>
            <person name="Liu H.Y."/>
            <person name="Ma B.P."/>
            <person name="Zhang Y.Q."/>
            <person name="Yu L.Y."/>
        </authorList>
    </citation>
    <scope>NUCLEOTIDE SEQUENCE [LARGE SCALE GENOMIC DNA]</scope>
    <source>
        <strain evidence="4 5">CPCC 204357</strain>
    </source>
</reference>
<dbReference type="InterPro" id="IPR003356">
    <property type="entry name" value="DNA_methylase_A-5"/>
</dbReference>
<dbReference type="PROSITE" id="PS00092">
    <property type="entry name" value="N6_MTASE"/>
    <property type="match status" value="1"/>
</dbReference>
<name>A0A4S8PB65_9ACTN</name>
<dbReference type="GO" id="GO:0008170">
    <property type="term" value="F:N-methyltransferase activity"/>
    <property type="evidence" value="ECO:0007669"/>
    <property type="project" value="InterPro"/>
</dbReference>
<dbReference type="GO" id="GO:0009307">
    <property type="term" value="P:DNA restriction-modification system"/>
    <property type="evidence" value="ECO:0007669"/>
    <property type="project" value="UniProtKB-KW"/>
</dbReference>
<comment type="caution">
    <text evidence="4">The sequence shown here is derived from an EMBL/GenBank/DDBJ whole genome shotgun (WGS) entry which is preliminary data.</text>
</comment>
<dbReference type="InterPro" id="IPR029063">
    <property type="entry name" value="SAM-dependent_MTases_sf"/>
</dbReference>
<dbReference type="GO" id="GO:0003677">
    <property type="term" value="F:DNA binding"/>
    <property type="evidence" value="ECO:0007669"/>
    <property type="project" value="InterPro"/>
</dbReference>
<dbReference type="AlphaFoldDB" id="A0A4S8PB65"/>
<feature type="region of interest" description="Disordered" evidence="2">
    <location>
        <begin position="482"/>
        <end position="509"/>
    </location>
</feature>
<evidence type="ECO:0000256" key="2">
    <source>
        <dbReference type="SAM" id="MobiDB-lite"/>
    </source>
</evidence>
<evidence type="ECO:0000259" key="3">
    <source>
        <dbReference type="Pfam" id="PF02384"/>
    </source>
</evidence>
<dbReference type="Pfam" id="PF02384">
    <property type="entry name" value="N6_Mtase"/>
    <property type="match status" value="1"/>
</dbReference>
<accession>A0A4S8PB65</accession>
<gene>
    <name evidence="4" type="ORF">E9998_14130</name>
</gene>
<keyword evidence="1" id="KW-0680">Restriction system</keyword>
<dbReference type="CDD" id="cd02440">
    <property type="entry name" value="AdoMet_MTases"/>
    <property type="match status" value="1"/>
</dbReference>
<dbReference type="Proteomes" id="UP000305792">
    <property type="component" value="Unassembled WGS sequence"/>
</dbReference>
<evidence type="ECO:0000313" key="5">
    <source>
        <dbReference type="Proteomes" id="UP000305792"/>
    </source>
</evidence>
<feature type="non-terminal residue" evidence="4">
    <location>
        <position position="509"/>
    </location>
</feature>
<dbReference type="PANTHER" id="PTHR42998:SF1">
    <property type="entry name" value="TYPE I RESTRICTION ENZYME HINDI METHYLASE SUBUNIT"/>
    <property type="match status" value="1"/>
</dbReference>
<dbReference type="PANTHER" id="PTHR42998">
    <property type="entry name" value="TYPE I RESTRICTION ENZYME HINDVIIP M PROTEIN-RELATED"/>
    <property type="match status" value="1"/>
</dbReference>
<dbReference type="SUPFAM" id="SSF53335">
    <property type="entry name" value="S-adenosyl-L-methionine-dependent methyltransferases"/>
    <property type="match status" value="1"/>
</dbReference>
<dbReference type="GO" id="GO:0032259">
    <property type="term" value="P:methylation"/>
    <property type="evidence" value="ECO:0007669"/>
    <property type="project" value="InterPro"/>
</dbReference>
<proteinExistence type="predicted"/>
<keyword evidence="5" id="KW-1185">Reference proteome</keyword>
<feature type="compositionally biased region" description="Gly residues" evidence="2">
    <location>
        <begin position="485"/>
        <end position="509"/>
    </location>
</feature>
<evidence type="ECO:0000256" key="1">
    <source>
        <dbReference type="ARBA" id="ARBA00022747"/>
    </source>
</evidence>
<feature type="compositionally biased region" description="Basic and acidic residues" evidence="2">
    <location>
        <begin position="192"/>
        <end position="207"/>
    </location>
</feature>
<dbReference type="InterPro" id="IPR002052">
    <property type="entry name" value="DNA_methylase_N6_adenine_CS"/>
</dbReference>
<sequence length="509" mass="53218">MTTRNTAPGATVTLTDLARLAGVGRNAVSNWRRREPDFPTPVDESARRPRFSLPELETWAAAHGRDLHVTDADRLWFHLAADHATPESALEAVAAALDGRGDASIAKQLNAIEVDASALFEFFIERAREAAGTGLPPGIGPLADIAAAIQGVRAETEANGGRAAASRRADAAESGTAAPADPNGGRSAAPDTRLDDRGSAPRVHDPACDEGDLLAAVARRIGHCAALTGRDLSPARADITARRLALLDPDAEVAARVGDALLEPLGPGRYDLVVCDPPFNLKDWGHDRLPAGDDPRLAYGTPPRTEPELAWALHCAALLAPGGHAVVRMPAQVAHRRTGRRIRSELLRWGVLRAVVDHPDAKAHLWILGPSGEAAQLLVSNGRDFSAAWRAFTADPNAPIATADSATIPLMRLWDEDVDISPAVYLAGAPGDTTDLAADIDALTERLTALAAFSLPRFSTGTEESAPETSLADLERDGHLRVAPGGVGGFEATGGIGGTEGAGGSSGTR</sequence>
<dbReference type="Gene3D" id="3.40.50.150">
    <property type="entry name" value="Vaccinia Virus protein VP39"/>
    <property type="match status" value="1"/>
</dbReference>
<feature type="domain" description="DNA methylase adenine-specific" evidence="3">
    <location>
        <begin position="202"/>
        <end position="360"/>
    </location>
</feature>
<dbReference type="PRINTS" id="PR00507">
    <property type="entry name" value="N12N6MTFRASE"/>
</dbReference>
<evidence type="ECO:0000313" key="4">
    <source>
        <dbReference type="EMBL" id="THV27547.1"/>
    </source>
</evidence>
<protein>
    <recommendedName>
        <fullName evidence="3">DNA methylase adenine-specific domain-containing protein</fullName>
    </recommendedName>
</protein>
<dbReference type="OrthoDB" id="9784823at2"/>
<dbReference type="InterPro" id="IPR052916">
    <property type="entry name" value="Type-I_RE_MTase_Subunit"/>
</dbReference>
<organism evidence="4 5">
    <name type="scientific">Glycomyces paridis</name>
    <dbReference type="NCBI Taxonomy" id="2126555"/>
    <lineage>
        <taxon>Bacteria</taxon>
        <taxon>Bacillati</taxon>
        <taxon>Actinomycetota</taxon>
        <taxon>Actinomycetes</taxon>
        <taxon>Glycomycetales</taxon>
        <taxon>Glycomycetaceae</taxon>
        <taxon>Glycomyces</taxon>
    </lineage>
</organism>